<dbReference type="Proteomes" id="UP000287352">
    <property type="component" value="Unassembled WGS sequence"/>
</dbReference>
<name>A0A401ZZY1_9CHLR</name>
<dbReference type="RefSeq" id="WP_126579974.1">
    <property type="nucleotide sequence ID" value="NZ_BIFR01000001.1"/>
</dbReference>
<organism evidence="2 3">
    <name type="scientific">Tengunoibacter tsumagoiensis</name>
    <dbReference type="NCBI Taxonomy" id="2014871"/>
    <lineage>
        <taxon>Bacteria</taxon>
        <taxon>Bacillati</taxon>
        <taxon>Chloroflexota</taxon>
        <taxon>Ktedonobacteria</taxon>
        <taxon>Ktedonobacterales</taxon>
        <taxon>Dictyobacteraceae</taxon>
        <taxon>Tengunoibacter</taxon>
    </lineage>
</organism>
<dbReference type="EMBL" id="BIFR01000001">
    <property type="protein sequence ID" value="GCE12341.1"/>
    <property type="molecule type" value="Genomic_DNA"/>
</dbReference>
<dbReference type="InterPro" id="IPR002575">
    <property type="entry name" value="Aminoglycoside_PTrfase"/>
</dbReference>
<reference evidence="3" key="1">
    <citation type="submission" date="2018-12" db="EMBL/GenBank/DDBJ databases">
        <title>Tengunoibacter tsumagoiensis gen. nov., sp. nov., Dictyobacter kobayashii sp. nov., D. alpinus sp. nov., and D. joshuensis sp. nov. and description of Dictyobacteraceae fam. nov. within the order Ktedonobacterales isolated from Tengu-no-mugimeshi.</title>
        <authorList>
            <person name="Wang C.M."/>
            <person name="Zheng Y."/>
            <person name="Sakai Y."/>
            <person name="Toyoda A."/>
            <person name="Minakuchi Y."/>
            <person name="Abe K."/>
            <person name="Yokota A."/>
            <person name="Yabe S."/>
        </authorList>
    </citation>
    <scope>NUCLEOTIDE SEQUENCE [LARGE SCALE GENOMIC DNA]</scope>
    <source>
        <strain evidence="3">Uno3</strain>
    </source>
</reference>
<feature type="domain" description="Aminoglycoside phosphotransferase" evidence="1">
    <location>
        <begin position="26"/>
        <end position="250"/>
    </location>
</feature>
<dbReference type="AlphaFoldDB" id="A0A401ZZY1"/>
<sequence>MNTSSLERLCRQCGLGSLLSEPTVVTGGELHCVWHLRTEQGEFAAKELNTAILRQPGLADDYRRAEQVAEAMAAHGIPAVATHSYQGELLQTIDEKTFLLSTWIPGELLPPGPVEPARARLIGSILAQMHALPLPYTELDTLSWPHFSEEVWDMLTFQGSDLGLSWANPVRALLPQLLTWDKLSQEAAERLNQRLVVSHRHLDPSNVIWCDASTPKIVDWESAGPINPTMELSGVALSWSGYTVGQPQEEVFSAVLEGYLRAGGQIHDNGLDALHGLLGSGLGWLLFHMRRSLGESIENEDEQQQGEAAAKQTLILLRSLAEHAEIWAQWVEHWR</sequence>
<evidence type="ECO:0000313" key="3">
    <source>
        <dbReference type="Proteomes" id="UP000287352"/>
    </source>
</evidence>
<comment type="caution">
    <text evidence="2">The sequence shown here is derived from an EMBL/GenBank/DDBJ whole genome shotgun (WGS) entry which is preliminary data.</text>
</comment>
<protein>
    <recommendedName>
        <fullName evidence="1">Aminoglycoside phosphotransferase domain-containing protein</fullName>
    </recommendedName>
</protein>
<dbReference type="SUPFAM" id="SSF56112">
    <property type="entry name" value="Protein kinase-like (PK-like)"/>
    <property type="match status" value="1"/>
</dbReference>
<dbReference type="Gene3D" id="3.90.1200.10">
    <property type="match status" value="1"/>
</dbReference>
<gene>
    <name evidence="2" type="ORF">KTT_22000</name>
</gene>
<evidence type="ECO:0000313" key="2">
    <source>
        <dbReference type="EMBL" id="GCE12341.1"/>
    </source>
</evidence>
<dbReference type="InterPro" id="IPR011009">
    <property type="entry name" value="Kinase-like_dom_sf"/>
</dbReference>
<accession>A0A401ZZY1</accession>
<evidence type="ECO:0000259" key="1">
    <source>
        <dbReference type="Pfam" id="PF01636"/>
    </source>
</evidence>
<proteinExistence type="predicted"/>
<keyword evidence="3" id="KW-1185">Reference proteome</keyword>
<dbReference type="Pfam" id="PF01636">
    <property type="entry name" value="APH"/>
    <property type="match status" value="1"/>
</dbReference>
<dbReference type="OrthoDB" id="2352890at2"/>